<dbReference type="Gene3D" id="2.40.420.20">
    <property type="match status" value="1"/>
</dbReference>
<dbReference type="SUPFAM" id="SSF111369">
    <property type="entry name" value="HlyD-like secretion proteins"/>
    <property type="match status" value="1"/>
</dbReference>
<evidence type="ECO:0000259" key="3">
    <source>
        <dbReference type="Pfam" id="PF25917"/>
    </source>
</evidence>
<dbReference type="Pfam" id="PF25989">
    <property type="entry name" value="YknX_C"/>
    <property type="match status" value="1"/>
</dbReference>
<dbReference type="Pfam" id="PF25954">
    <property type="entry name" value="Beta-barrel_RND_2"/>
    <property type="match status" value="1"/>
</dbReference>
<dbReference type="AlphaFoldDB" id="A0AAX2JCF2"/>
<protein>
    <submittedName>
        <fullName evidence="6">Efflux pump periplasmic linker BepF</fullName>
    </submittedName>
</protein>
<reference evidence="6 7" key="1">
    <citation type="submission" date="2018-06" db="EMBL/GenBank/DDBJ databases">
        <authorList>
            <consortium name="Pathogen Informatics"/>
            <person name="Doyle S."/>
        </authorList>
    </citation>
    <scope>NUCLEOTIDE SEQUENCE [LARGE SCALE GENOMIC DNA]</scope>
    <source>
        <strain evidence="6 7">NCTC12112</strain>
    </source>
</reference>
<feature type="domain" description="CusB-like beta-barrel" evidence="4">
    <location>
        <begin position="206"/>
        <end position="280"/>
    </location>
</feature>
<dbReference type="InterPro" id="IPR058792">
    <property type="entry name" value="Beta-barrel_RND_2"/>
</dbReference>
<dbReference type="GeneID" id="78455752"/>
<organism evidence="6 7">
    <name type="scientific">Fusobacterium ulcerans</name>
    <dbReference type="NCBI Taxonomy" id="861"/>
    <lineage>
        <taxon>Bacteria</taxon>
        <taxon>Fusobacteriati</taxon>
        <taxon>Fusobacteriota</taxon>
        <taxon>Fusobacteriia</taxon>
        <taxon>Fusobacteriales</taxon>
        <taxon>Fusobacteriaceae</taxon>
        <taxon>Fusobacterium</taxon>
    </lineage>
</organism>
<dbReference type="InterPro" id="IPR058624">
    <property type="entry name" value="MdtA-like_HH"/>
</dbReference>
<sequence>MKKQILIISILALAVSACGKKEQEYKYDMAVRPVVYKIAKKTDENIPKNYVGVIKSQALSSLSFRVSGTIEKRTAQLGDHVKKGEVLAALDPTEYKVNYQKALAELEKGRAGYTEARSSYERAQALYLENSISKASYDNAVASYRSAAATMNALKNSVDLAKIQLGYTELKAPAEGTIGEVKSEVNQSVSPQTPVFILNTSGDKTVEFNVSETAVPTLKEGEKVLVTIDFIPGALITGKITNIGTVSNEFGNTYPVKAKLEDVPENVRVGMTANVLLESKEKENITVPFEAILKDSENRPYVYIITDINDEIGHADKRLVKTGEINQNGIEILDGVQSGEYIIIKGVSQIQNGQEVSLLEGVKN</sequence>
<evidence type="ECO:0000259" key="2">
    <source>
        <dbReference type="Pfam" id="PF25876"/>
    </source>
</evidence>
<dbReference type="PANTHER" id="PTHR30469">
    <property type="entry name" value="MULTIDRUG RESISTANCE PROTEIN MDTA"/>
    <property type="match status" value="1"/>
</dbReference>
<name>A0AAX2JCF2_9FUSO</name>
<evidence type="ECO:0000313" key="6">
    <source>
        <dbReference type="EMBL" id="SQJ01270.1"/>
    </source>
</evidence>
<evidence type="ECO:0000259" key="4">
    <source>
        <dbReference type="Pfam" id="PF25954"/>
    </source>
</evidence>
<feature type="domain" description="YknX-like C-terminal permuted SH3-like" evidence="5">
    <location>
        <begin position="285"/>
        <end position="357"/>
    </location>
</feature>
<gene>
    <name evidence="6" type="primary">bepF_2</name>
    <name evidence="6" type="ORF">NCTC12112_01180</name>
</gene>
<dbReference type="NCBIfam" id="TIGR01730">
    <property type="entry name" value="RND_mfp"/>
    <property type="match status" value="1"/>
</dbReference>
<dbReference type="Pfam" id="PF25876">
    <property type="entry name" value="HH_MFP_RND"/>
    <property type="match status" value="1"/>
</dbReference>
<dbReference type="PANTHER" id="PTHR30469:SF20">
    <property type="entry name" value="EFFLUX RND TRANSPORTER PERIPLASMIC ADAPTOR SUBUNIT"/>
    <property type="match status" value="1"/>
</dbReference>
<dbReference type="InterPro" id="IPR058625">
    <property type="entry name" value="MdtA-like_BSH"/>
</dbReference>
<accession>A0AAX2JCF2</accession>
<dbReference type="RefSeq" id="WP_005977984.1">
    <property type="nucleotide sequence ID" value="NZ_BAABXY010000001.1"/>
</dbReference>
<feature type="domain" description="Multidrug resistance protein MdtA-like alpha-helical hairpin" evidence="2">
    <location>
        <begin position="99"/>
        <end position="168"/>
    </location>
</feature>
<feature type="domain" description="Multidrug resistance protein MdtA-like barrel-sandwich hybrid" evidence="3">
    <location>
        <begin position="65"/>
        <end position="193"/>
    </location>
</feature>
<dbReference type="GO" id="GO:0015562">
    <property type="term" value="F:efflux transmembrane transporter activity"/>
    <property type="evidence" value="ECO:0007669"/>
    <property type="project" value="TreeGrafter"/>
</dbReference>
<dbReference type="PROSITE" id="PS51257">
    <property type="entry name" value="PROKAR_LIPOPROTEIN"/>
    <property type="match status" value="1"/>
</dbReference>
<evidence type="ECO:0000256" key="1">
    <source>
        <dbReference type="ARBA" id="ARBA00009477"/>
    </source>
</evidence>
<dbReference type="EMBL" id="LS483487">
    <property type="protein sequence ID" value="SQJ01270.1"/>
    <property type="molecule type" value="Genomic_DNA"/>
</dbReference>
<comment type="similarity">
    <text evidence="1">Belongs to the membrane fusion protein (MFP) (TC 8.A.1) family.</text>
</comment>
<dbReference type="KEGG" id="ful:C4N20_13080"/>
<dbReference type="Pfam" id="PF25917">
    <property type="entry name" value="BSH_RND"/>
    <property type="match status" value="1"/>
</dbReference>
<dbReference type="GO" id="GO:1990281">
    <property type="term" value="C:efflux pump complex"/>
    <property type="evidence" value="ECO:0007669"/>
    <property type="project" value="TreeGrafter"/>
</dbReference>
<dbReference type="Proteomes" id="UP000249008">
    <property type="component" value="Chromosome 1"/>
</dbReference>
<dbReference type="Gene3D" id="2.40.30.170">
    <property type="match status" value="1"/>
</dbReference>
<dbReference type="Gene3D" id="2.40.50.100">
    <property type="match status" value="1"/>
</dbReference>
<dbReference type="InterPro" id="IPR006143">
    <property type="entry name" value="RND_pump_MFP"/>
</dbReference>
<evidence type="ECO:0000259" key="5">
    <source>
        <dbReference type="Pfam" id="PF25989"/>
    </source>
</evidence>
<evidence type="ECO:0000313" key="7">
    <source>
        <dbReference type="Proteomes" id="UP000249008"/>
    </source>
</evidence>
<dbReference type="InterPro" id="IPR058637">
    <property type="entry name" value="YknX-like_C"/>
</dbReference>
<proteinExistence type="inferred from homology"/>
<dbReference type="Gene3D" id="1.10.287.470">
    <property type="entry name" value="Helix hairpin bin"/>
    <property type="match status" value="1"/>
</dbReference>